<proteinExistence type="predicted"/>
<evidence type="ECO:0000256" key="1">
    <source>
        <dbReference type="ARBA" id="ARBA00004141"/>
    </source>
</evidence>
<accession>A0AAI9XA15</accession>
<dbReference type="GO" id="GO:0000329">
    <property type="term" value="C:fungal-type vacuole membrane"/>
    <property type="evidence" value="ECO:0007669"/>
    <property type="project" value="TreeGrafter"/>
</dbReference>
<dbReference type="SUPFAM" id="SSF103473">
    <property type="entry name" value="MFS general substrate transporter"/>
    <property type="match status" value="1"/>
</dbReference>
<dbReference type="PANTHER" id="PTHR23501:SF33">
    <property type="entry name" value="MAJOR FACILITATOR SUPERFAMILY (MFS) PROFILE DOMAIN-CONTAINING PROTEIN"/>
    <property type="match status" value="1"/>
</dbReference>
<evidence type="ECO:0000313" key="8">
    <source>
        <dbReference type="Proteomes" id="UP001227192"/>
    </source>
</evidence>
<feature type="transmembrane region" description="Helical" evidence="5">
    <location>
        <begin position="214"/>
        <end position="232"/>
    </location>
</feature>
<reference evidence="7" key="1">
    <citation type="submission" date="2015-06" db="EMBL/GenBank/DDBJ databases">
        <authorList>
            <person name="Nguyen H."/>
        </authorList>
    </citation>
    <scope>NUCLEOTIDE SEQUENCE</scope>
    <source>
        <strain evidence="7">DAOM 180753</strain>
    </source>
</reference>
<dbReference type="GO" id="GO:0015174">
    <property type="term" value="F:basic amino acid transmembrane transporter activity"/>
    <property type="evidence" value="ECO:0007669"/>
    <property type="project" value="TreeGrafter"/>
</dbReference>
<feature type="transmembrane region" description="Helical" evidence="5">
    <location>
        <begin position="28"/>
        <end position="48"/>
    </location>
</feature>
<evidence type="ECO:0000256" key="3">
    <source>
        <dbReference type="ARBA" id="ARBA00022989"/>
    </source>
</evidence>
<keyword evidence="4 5" id="KW-0472">Membrane</keyword>
<feature type="transmembrane region" description="Helical" evidence="5">
    <location>
        <begin position="180"/>
        <end position="202"/>
    </location>
</feature>
<keyword evidence="8" id="KW-1185">Reference proteome</keyword>
<feature type="transmembrane region" description="Helical" evidence="5">
    <location>
        <begin position="151"/>
        <end position="174"/>
    </location>
</feature>
<dbReference type="AlphaFoldDB" id="A0AAI9XA15"/>
<dbReference type="EMBL" id="LACB01000080">
    <property type="protein sequence ID" value="KAJ9489596.1"/>
    <property type="molecule type" value="Genomic_DNA"/>
</dbReference>
<comment type="caution">
    <text evidence="7">The sequence shown here is derived from an EMBL/GenBank/DDBJ whole genome shotgun (WGS) entry which is preliminary data.</text>
</comment>
<feature type="transmembrane region" description="Helical" evidence="5">
    <location>
        <begin position="244"/>
        <end position="269"/>
    </location>
</feature>
<dbReference type="InterPro" id="IPR011701">
    <property type="entry name" value="MFS"/>
</dbReference>
<organism evidence="7 8">
    <name type="scientific">Penicillium thymicola</name>
    <dbReference type="NCBI Taxonomy" id="293382"/>
    <lineage>
        <taxon>Eukaryota</taxon>
        <taxon>Fungi</taxon>
        <taxon>Dikarya</taxon>
        <taxon>Ascomycota</taxon>
        <taxon>Pezizomycotina</taxon>
        <taxon>Eurotiomycetes</taxon>
        <taxon>Eurotiomycetidae</taxon>
        <taxon>Eurotiales</taxon>
        <taxon>Aspergillaceae</taxon>
        <taxon>Penicillium</taxon>
    </lineage>
</organism>
<dbReference type="PANTHER" id="PTHR23501">
    <property type="entry name" value="MAJOR FACILITATOR SUPERFAMILY"/>
    <property type="match status" value="1"/>
</dbReference>
<gene>
    <name evidence="7" type="ORF">VN97_g3689</name>
</gene>
<feature type="domain" description="Major facilitator superfamily (MFS) profile" evidence="6">
    <location>
        <begin position="1"/>
        <end position="373"/>
    </location>
</feature>
<keyword evidence="3 5" id="KW-1133">Transmembrane helix</keyword>
<feature type="transmembrane region" description="Helical" evidence="5">
    <location>
        <begin position="78"/>
        <end position="96"/>
    </location>
</feature>
<feature type="transmembrane region" description="Helical" evidence="5">
    <location>
        <begin position="351"/>
        <end position="370"/>
    </location>
</feature>
<evidence type="ECO:0000313" key="7">
    <source>
        <dbReference type="EMBL" id="KAJ9489596.1"/>
    </source>
</evidence>
<evidence type="ECO:0000256" key="4">
    <source>
        <dbReference type="ARBA" id="ARBA00023136"/>
    </source>
</evidence>
<sequence length="377" mass="40707">MACIVLGGLLGAPLGAFLTSVLGWRISFFLHIPLVFICAIVTTFKLFVSSRASSKETGLRTEENCPTKPTTDRPSLDMGGIITLTCTIVAFVLLIQLSSEYDLSGARIGIPIGLGVALLVCATLFGIVELKWASNPVIPFQLVKTTQVGQIWGATFFSSMAIFVLASTISPYFVQTHELTTAQSGLCLIPLSVGATIGAILTGIIVKRTGRYKACAIIGLCVAIVSHIIIIIRWSIFEPFMWELIYTATAGFGVTMSCSAQFVALSSAVSDKHITVAITSYYLFQQIGNMIGIALTQPLQRLLFQKLLGKKIGTDLESAKTIKHILDNAQFSWSLPSTLRGVVNFCFRESYLISPVLSIVALSSALLLLIRLKDTTV</sequence>
<comment type="subcellular location">
    <subcellularLocation>
        <location evidence="1">Membrane</location>
        <topology evidence="1">Multi-pass membrane protein</topology>
    </subcellularLocation>
</comment>
<protein>
    <recommendedName>
        <fullName evidence="6">Major facilitator superfamily (MFS) profile domain-containing protein</fullName>
    </recommendedName>
</protein>
<evidence type="ECO:0000256" key="5">
    <source>
        <dbReference type="SAM" id="Phobius"/>
    </source>
</evidence>
<dbReference type="InterPro" id="IPR020846">
    <property type="entry name" value="MFS_dom"/>
</dbReference>
<feature type="transmembrane region" description="Helical" evidence="5">
    <location>
        <begin position="108"/>
        <end position="130"/>
    </location>
</feature>
<dbReference type="Gene3D" id="1.20.1250.20">
    <property type="entry name" value="MFS general substrate transporter like domains"/>
    <property type="match status" value="2"/>
</dbReference>
<evidence type="ECO:0000256" key="2">
    <source>
        <dbReference type="ARBA" id="ARBA00022692"/>
    </source>
</evidence>
<dbReference type="Proteomes" id="UP001227192">
    <property type="component" value="Unassembled WGS sequence"/>
</dbReference>
<evidence type="ECO:0000259" key="6">
    <source>
        <dbReference type="PROSITE" id="PS50850"/>
    </source>
</evidence>
<name>A0AAI9XA15_PENTH</name>
<keyword evidence="2 5" id="KW-0812">Transmembrane</keyword>
<reference evidence="7" key="2">
    <citation type="journal article" date="2016" name="Fungal Biol.">
        <title>Ochratoxin A production by Penicillium thymicola.</title>
        <authorList>
            <person name="Nguyen H.D.T."/>
            <person name="McMullin D.R."/>
            <person name="Ponomareva E."/>
            <person name="Riley R."/>
            <person name="Pomraning K.R."/>
            <person name="Baker S.E."/>
            <person name="Seifert K.A."/>
        </authorList>
    </citation>
    <scope>NUCLEOTIDE SEQUENCE</scope>
    <source>
        <strain evidence="7">DAOM 180753</strain>
    </source>
</reference>
<dbReference type="InterPro" id="IPR036259">
    <property type="entry name" value="MFS_trans_sf"/>
</dbReference>
<dbReference type="PROSITE" id="PS50850">
    <property type="entry name" value="MFS"/>
    <property type="match status" value="1"/>
</dbReference>
<dbReference type="Pfam" id="PF07690">
    <property type="entry name" value="MFS_1"/>
    <property type="match status" value="1"/>
</dbReference>